<dbReference type="InterPro" id="IPR000212">
    <property type="entry name" value="DNA_helicase_UvrD/REP"/>
</dbReference>
<dbReference type="GO" id="GO:0005524">
    <property type="term" value="F:ATP binding"/>
    <property type="evidence" value="ECO:0007669"/>
    <property type="project" value="UniProtKB-UniRule"/>
</dbReference>
<evidence type="ECO:0000256" key="2">
    <source>
        <dbReference type="ARBA" id="ARBA00022801"/>
    </source>
</evidence>
<dbReference type="PANTHER" id="PTHR11070:SF67">
    <property type="entry name" value="DNA 3'-5' HELICASE"/>
    <property type="match status" value="1"/>
</dbReference>
<dbReference type="Gene3D" id="3.40.50.300">
    <property type="entry name" value="P-loop containing nucleotide triphosphate hydrolases"/>
    <property type="match status" value="2"/>
</dbReference>
<keyword evidence="1 5" id="KW-0547">Nucleotide-binding</keyword>
<keyword evidence="4 5" id="KW-0067">ATP-binding</keyword>
<evidence type="ECO:0000256" key="5">
    <source>
        <dbReference type="PROSITE-ProRule" id="PRU00560"/>
    </source>
</evidence>
<name>A0AAQ3EL84_BACIU</name>
<dbReference type="GO" id="GO:0003677">
    <property type="term" value="F:DNA binding"/>
    <property type="evidence" value="ECO:0007669"/>
    <property type="project" value="InterPro"/>
</dbReference>
<keyword evidence="2 5" id="KW-0378">Hydrolase</keyword>
<dbReference type="GO" id="GO:0016787">
    <property type="term" value="F:hydrolase activity"/>
    <property type="evidence" value="ECO:0007669"/>
    <property type="project" value="UniProtKB-UniRule"/>
</dbReference>
<dbReference type="RefSeq" id="WP_041352265.1">
    <property type="nucleotide sequence ID" value="NZ_CP061870.1"/>
</dbReference>
<dbReference type="GO" id="GO:0005829">
    <property type="term" value="C:cytosol"/>
    <property type="evidence" value="ECO:0007669"/>
    <property type="project" value="TreeGrafter"/>
</dbReference>
<dbReference type="EMBL" id="CP125292">
    <property type="protein sequence ID" value="WHM19631.1"/>
    <property type="molecule type" value="Genomic_DNA"/>
</dbReference>
<evidence type="ECO:0000313" key="8">
    <source>
        <dbReference type="Proteomes" id="UP001229422"/>
    </source>
</evidence>
<keyword evidence="3 5" id="KW-0347">Helicase</keyword>
<dbReference type="GO" id="GO:0043138">
    <property type="term" value="F:3'-5' DNA helicase activity"/>
    <property type="evidence" value="ECO:0007669"/>
    <property type="project" value="TreeGrafter"/>
</dbReference>
<protein>
    <submittedName>
        <fullName evidence="7">UvrD-helicase domain-containing protein</fullName>
    </submittedName>
</protein>
<feature type="domain" description="UvrD-like helicase ATP-binding" evidence="6">
    <location>
        <begin position="2"/>
        <end position="235"/>
    </location>
</feature>
<evidence type="ECO:0000313" key="7">
    <source>
        <dbReference type="EMBL" id="WHM19631.1"/>
    </source>
</evidence>
<dbReference type="InterPro" id="IPR027417">
    <property type="entry name" value="P-loop_NTPase"/>
</dbReference>
<dbReference type="PROSITE" id="PS51198">
    <property type="entry name" value="UVRD_HELICASE_ATP_BIND"/>
    <property type="match status" value="1"/>
</dbReference>
<accession>A0AAQ3EL84</accession>
<reference evidence="7" key="1">
    <citation type="submission" date="2023-05" db="EMBL/GenBank/DDBJ databases">
        <title>Complete genome sequence of Bacillus subtilis SRCM117797 isolated from Soybean paste.</title>
        <authorList>
            <person name="Abraha H.B."/>
            <person name="Kim K.-P."/>
            <person name="Ryu M.-S."/>
            <person name="Jeong D.-Y."/>
        </authorList>
    </citation>
    <scope>NUCLEOTIDE SEQUENCE</scope>
    <source>
        <strain evidence="7">SRCM117797</strain>
    </source>
</reference>
<evidence type="ECO:0000256" key="1">
    <source>
        <dbReference type="ARBA" id="ARBA00022741"/>
    </source>
</evidence>
<dbReference type="Proteomes" id="UP001229422">
    <property type="component" value="Chromosome"/>
</dbReference>
<dbReference type="PANTHER" id="PTHR11070">
    <property type="entry name" value="UVRD / RECB / PCRA DNA HELICASE FAMILY MEMBER"/>
    <property type="match status" value="1"/>
</dbReference>
<evidence type="ECO:0000256" key="3">
    <source>
        <dbReference type="ARBA" id="ARBA00022806"/>
    </source>
</evidence>
<gene>
    <name evidence="7" type="ORF">QL281_11750</name>
</gene>
<dbReference type="InterPro" id="IPR014016">
    <property type="entry name" value="UvrD-like_ATP-bd"/>
</dbReference>
<dbReference type="GO" id="GO:0000725">
    <property type="term" value="P:recombinational repair"/>
    <property type="evidence" value="ECO:0007669"/>
    <property type="project" value="TreeGrafter"/>
</dbReference>
<organism evidence="7 8">
    <name type="scientific">Bacillus subtilis</name>
    <dbReference type="NCBI Taxonomy" id="1423"/>
    <lineage>
        <taxon>Bacteria</taxon>
        <taxon>Bacillati</taxon>
        <taxon>Bacillota</taxon>
        <taxon>Bacilli</taxon>
        <taxon>Bacillales</taxon>
        <taxon>Bacillaceae</taxon>
        <taxon>Bacillus</taxon>
    </lineage>
</organism>
<dbReference type="AlphaFoldDB" id="A0AAQ3EL84"/>
<evidence type="ECO:0000256" key="4">
    <source>
        <dbReference type="ARBA" id="ARBA00022840"/>
    </source>
</evidence>
<sequence>MKLIDQEDRTAILENNDDIVVSASAGSGKTTIMIKKMGIELEKITDHRTIAAITFTVKATDEIKKKAVKNIKKPFVVMTNDSFIENEIIRPFIKDAFGKDYGNDYSVEYGNEFKFDNYSSGLNQLRNNNILGSFEDNKRNFNFKVANDILEKSLAAQEYIKAKYSWIFIDEYQDSDRDMHRFFMKLKNKLNIKLFIVGDSKQAIYLWRGAMSNIFKLLEKESFSSYELVTNFRCDKEIENYANLFHNSQYYVHLSENVENVVFKEYNNFSNYYERKNFVGFIDEFKGLILEKTLELDKEVTIIANYNDDAKKITELLNLEGFDFVFIPKTPIDEGIPNGYLLKELALFSKNSTYTIYDFLEKTHIDERVRTRYEVNNIIGKLKKNTNPDIVEEVVSSLANYLEISIGEDEIEKFCESICDSKYDMAFRLIESKHKVMTVFASKGLEFEQVISFSRYYKIYKDENLQNHYVCITRAKEKFIMFIDDKGYYDFVLEVADSNGIKNIEKLIRYKESCN</sequence>
<dbReference type="SUPFAM" id="SSF52540">
    <property type="entry name" value="P-loop containing nucleoside triphosphate hydrolases"/>
    <property type="match status" value="1"/>
</dbReference>
<dbReference type="Pfam" id="PF00580">
    <property type="entry name" value="UvrD-helicase"/>
    <property type="match status" value="2"/>
</dbReference>
<evidence type="ECO:0000259" key="6">
    <source>
        <dbReference type="PROSITE" id="PS51198"/>
    </source>
</evidence>
<proteinExistence type="predicted"/>
<feature type="binding site" evidence="5">
    <location>
        <begin position="23"/>
        <end position="30"/>
    </location>
    <ligand>
        <name>ATP</name>
        <dbReference type="ChEBI" id="CHEBI:30616"/>
    </ligand>
</feature>